<evidence type="ECO:0000256" key="1">
    <source>
        <dbReference type="SAM" id="MobiDB-lite"/>
    </source>
</evidence>
<dbReference type="Proteomes" id="UP000186221">
    <property type="component" value="Unassembled WGS sequence"/>
</dbReference>
<feature type="compositionally biased region" description="Basic and acidic residues" evidence="1">
    <location>
        <begin position="63"/>
        <end position="80"/>
    </location>
</feature>
<feature type="region of interest" description="Disordered" evidence="1">
    <location>
        <begin position="63"/>
        <end position="88"/>
    </location>
</feature>
<sequence length="88" mass="9963">MVKGADTIFDTAIKVKPDFAVMNDEGGLEKIYDFKFDDPQTGYVDDWQEKQMQEQAYEKALPDGVEPEKVDNETCECDRKPGKKGPIS</sequence>
<evidence type="ECO:0000313" key="3">
    <source>
        <dbReference type="Proteomes" id="UP000186221"/>
    </source>
</evidence>
<dbReference type="STRING" id="453582.SAMN05421580_1228"/>
<gene>
    <name evidence="2" type="ORF">SAMN05421580_1228</name>
</gene>
<dbReference type="AlphaFoldDB" id="A0A1N7QI37"/>
<protein>
    <submittedName>
        <fullName evidence="2">Uncharacterized protein</fullName>
    </submittedName>
</protein>
<evidence type="ECO:0000313" key="2">
    <source>
        <dbReference type="EMBL" id="SIT22550.1"/>
    </source>
</evidence>
<dbReference type="EMBL" id="FTOG01000022">
    <property type="protein sequence ID" value="SIT22550.1"/>
    <property type="molecule type" value="Genomic_DNA"/>
</dbReference>
<dbReference type="RefSeq" id="WP_076486535.1">
    <property type="nucleotide sequence ID" value="NZ_FTOG01000022.1"/>
</dbReference>
<organism evidence="2 3">
    <name type="scientific">Rhodobacter aestuarii</name>
    <dbReference type="NCBI Taxonomy" id="453582"/>
    <lineage>
        <taxon>Bacteria</taxon>
        <taxon>Pseudomonadati</taxon>
        <taxon>Pseudomonadota</taxon>
        <taxon>Alphaproteobacteria</taxon>
        <taxon>Rhodobacterales</taxon>
        <taxon>Rhodobacter group</taxon>
        <taxon>Rhodobacter</taxon>
    </lineage>
</organism>
<reference evidence="3" key="1">
    <citation type="submission" date="2017-01" db="EMBL/GenBank/DDBJ databases">
        <authorList>
            <person name="Varghese N."/>
            <person name="Submissions S."/>
        </authorList>
    </citation>
    <scope>NUCLEOTIDE SEQUENCE [LARGE SCALE GENOMIC DNA]</scope>
    <source>
        <strain evidence="3">DSM 19945</strain>
    </source>
</reference>
<proteinExistence type="predicted"/>
<keyword evidence="3" id="KW-1185">Reference proteome</keyword>
<accession>A0A1N7QI37</accession>
<dbReference type="OrthoDB" id="8052205at2"/>
<name>A0A1N7QI37_9RHOB</name>